<accession>A0AAV3RHH8</accession>
<protein>
    <recommendedName>
        <fullName evidence="3">Retrovirus-related Pol polyprotein from transposon RE2</fullName>
    </recommendedName>
</protein>
<evidence type="ECO:0000313" key="2">
    <source>
        <dbReference type="Proteomes" id="UP001454036"/>
    </source>
</evidence>
<evidence type="ECO:0000313" key="1">
    <source>
        <dbReference type="EMBL" id="GAA0174576.1"/>
    </source>
</evidence>
<dbReference type="CDD" id="cd09272">
    <property type="entry name" value="RNase_HI_RT_Ty1"/>
    <property type="match status" value="1"/>
</dbReference>
<dbReference type="PANTHER" id="PTHR11439">
    <property type="entry name" value="GAG-POL-RELATED RETROTRANSPOSON"/>
    <property type="match status" value="1"/>
</dbReference>
<proteinExistence type="predicted"/>
<reference evidence="1 2" key="1">
    <citation type="submission" date="2024-01" db="EMBL/GenBank/DDBJ databases">
        <title>The complete chloroplast genome sequence of Lithospermum erythrorhizon: insights into the phylogenetic relationship among Boraginaceae species and the maternal lineages of purple gromwells.</title>
        <authorList>
            <person name="Okada T."/>
            <person name="Watanabe K."/>
        </authorList>
    </citation>
    <scope>NUCLEOTIDE SEQUENCE [LARGE SCALE GENOMIC DNA]</scope>
</reference>
<dbReference type="AlphaFoldDB" id="A0AAV3RHH8"/>
<dbReference type="EMBL" id="BAABME010009133">
    <property type="protein sequence ID" value="GAA0174576.1"/>
    <property type="molecule type" value="Genomic_DNA"/>
</dbReference>
<dbReference type="Proteomes" id="UP001454036">
    <property type="component" value="Unassembled WGS sequence"/>
</dbReference>
<name>A0AAV3RHH8_LITER</name>
<sequence length="200" mass="22683">MKDLGILKYFWGVEVVRSQEEIFFSQRKYSFDIISETCLLGVKPVGFPMEHNQRLAHSTSAPLKDSERYRRNTSCGEISKRVPGSGILLSAESKLQLSGWCDFDWASCPITRRSIFGWIVFLGNSPVSWKSKKEETVSRSSAEAEYRSMVVVTCELKWLKGLLHCFGVFHAGSIELLCDSQSAMYLAQNPIFHEHLHAPT</sequence>
<evidence type="ECO:0008006" key="3">
    <source>
        <dbReference type="Google" id="ProtNLM"/>
    </source>
</evidence>
<comment type="caution">
    <text evidence="1">The sequence shown here is derived from an EMBL/GenBank/DDBJ whole genome shotgun (WGS) entry which is preliminary data.</text>
</comment>
<dbReference type="PANTHER" id="PTHR11439:SF470">
    <property type="entry name" value="CYSTEINE-RICH RLK (RECEPTOR-LIKE PROTEIN KINASE) 8"/>
    <property type="match status" value="1"/>
</dbReference>
<organism evidence="1 2">
    <name type="scientific">Lithospermum erythrorhizon</name>
    <name type="common">Purple gromwell</name>
    <name type="synonym">Lithospermum officinale var. erythrorhizon</name>
    <dbReference type="NCBI Taxonomy" id="34254"/>
    <lineage>
        <taxon>Eukaryota</taxon>
        <taxon>Viridiplantae</taxon>
        <taxon>Streptophyta</taxon>
        <taxon>Embryophyta</taxon>
        <taxon>Tracheophyta</taxon>
        <taxon>Spermatophyta</taxon>
        <taxon>Magnoliopsida</taxon>
        <taxon>eudicotyledons</taxon>
        <taxon>Gunneridae</taxon>
        <taxon>Pentapetalae</taxon>
        <taxon>asterids</taxon>
        <taxon>lamiids</taxon>
        <taxon>Boraginales</taxon>
        <taxon>Boraginaceae</taxon>
        <taxon>Boraginoideae</taxon>
        <taxon>Lithospermeae</taxon>
        <taxon>Lithospermum</taxon>
    </lineage>
</organism>
<keyword evidence="2" id="KW-1185">Reference proteome</keyword>
<gene>
    <name evidence="1" type="ORF">LIER_27943</name>
</gene>